<proteinExistence type="inferred from homology"/>
<evidence type="ECO:0000256" key="1">
    <source>
        <dbReference type="ARBA" id="ARBA00004903"/>
    </source>
</evidence>
<evidence type="ECO:0000313" key="11">
    <source>
        <dbReference type="EMBL" id="GAA4384071.1"/>
    </source>
</evidence>
<evidence type="ECO:0000256" key="4">
    <source>
        <dbReference type="ARBA" id="ARBA00022563"/>
    </source>
</evidence>
<evidence type="ECO:0000259" key="10">
    <source>
        <dbReference type="PROSITE" id="PS51330"/>
    </source>
</evidence>
<protein>
    <recommendedName>
        <fullName evidence="3 8">Dihydrofolate reductase</fullName>
        <ecNumber evidence="3 8">1.5.1.3</ecNumber>
    </recommendedName>
</protein>
<dbReference type="RefSeq" id="WP_345224823.1">
    <property type="nucleotide sequence ID" value="NZ_BAABHA010000008.1"/>
</dbReference>
<keyword evidence="12" id="KW-1185">Reference proteome</keyword>
<dbReference type="EC" id="1.5.1.3" evidence="3 8"/>
<dbReference type="Pfam" id="PF00186">
    <property type="entry name" value="DHFR_1"/>
    <property type="match status" value="1"/>
</dbReference>
<accession>A0ABP8J3K7</accession>
<keyword evidence="4 8" id="KW-0554">One-carbon metabolism</keyword>
<dbReference type="PRINTS" id="PR00070">
    <property type="entry name" value="DHFR"/>
</dbReference>
<keyword evidence="6 8" id="KW-0560">Oxidoreductase</keyword>
<gene>
    <name evidence="11" type="ORF">GCM10023186_25910</name>
</gene>
<dbReference type="InterPro" id="IPR024072">
    <property type="entry name" value="DHFR-like_dom_sf"/>
</dbReference>
<name>A0ABP8J3K7_9BACT</name>
<organism evidence="11 12">
    <name type="scientific">Hymenobacter koreensis</name>
    <dbReference type="NCBI Taxonomy" id="1084523"/>
    <lineage>
        <taxon>Bacteria</taxon>
        <taxon>Pseudomonadati</taxon>
        <taxon>Bacteroidota</taxon>
        <taxon>Cytophagia</taxon>
        <taxon>Cytophagales</taxon>
        <taxon>Hymenobacteraceae</taxon>
        <taxon>Hymenobacter</taxon>
    </lineage>
</organism>
<reference evidence="12" key="1">
    <citation type="journal article" date="2019" name="Int. J. Syst. Evol. Microbiol.">
        <title>The Global Catalogue of Microorganisms (GCM) 10K type strain sequencing project: providing services to taxonomists for standard genome sequencing and annotation.</title>
        <authorList>
            <consortium name="The Broad Institute Genomics Platform"/>
            <consortium name="The Broad Institute Genome Sequencing Center for Infectious Disease"/>
            <person name="Wu L."/>
            <person name="Ma J."/>
        </authorList>
    </citation>
    <scope>NUCLEOTIDE SEQUENCE [LARGE SCALE GENOMIC DNA]</scope>
    <source>
        <strain evidence="12">JCM 17924</strain>
    </source>
</reference>
<keyword evidence="5 8" id="KW-0521">NADP</keyword>
<dbReference type="Gene3D" id="3.40.430.10">
    <property type="entry name" value="Dihydrofolate Reductase, subunit A"/>
    <property type="match status" value="1"/>
</dbReference>
<dbReference type="PANTHER" id="PTHR48069:SF3">
    <property type="entry name" value="DIHYDROFOLATE REDUCTASE"/>
    <property type="match status" value="1"/>
</dbReference>
<dbReference type="Proteomes" id="UP001500454">
    <property type="component" value="Unassembled WGS sequence"/>
</dbReference>
<sequence>MVALVVAMAENGVIGRDNQLPWHLPADLKHFKQLTLGHPIVMGRRTFESIGKPLPGRRNIVVTRQQDWQAAGCETVHSVLGAIELARETDDQVMIIGGAEIYRQALPAADTVYLTEVHHNVEGDAVLPPFTTDEWREESRERHEPDEKHAFPYSFVTLRRHS</sequence>
<evidence type="ECO:0000256" key="6">
    <source>
        <dbReference type="ARBA" id="ARBA00023002"/>
    </source>
</evidence>
<dbReference type="PANTHER" id="PTHR48069">
    <property type="entry name" value="DIHYDROFOLATE REDUCTASE"/>
    <property type="match status" value="1"/>
</dbReference>
<feature type="domain" description="DHFR" evidence="10">
    <location>
        <begin position="1"/>
        <end position="160"/>
    </location>
</feature>
<dbReference type="CDD" id="cd00209">
    <property type="entry name" value="DHFR"/>
    <property type="match status" value="1"/>
</dbReference>
<dbReference type="InterPro" id="IPR012259">
    <property type="entry name" value="DHFR"/>
</dbReference>
<dbReference type="InterPro" id="IPR001796">
    <property type="entry name" value="DHFR_dom"/>
</dbReference>
<evidence type="ECO:0000256" key="8">
    <source>
        <dbReference type="PIRNR" id="PIRNR000194"/>
    </source>
</evidence>
<evidence type="ECO:0000256" key="5">
    <source>
        <dbReference type="ARBA" id="ARBA00022857"/>
    </source>
</evidence>
<comment type="catalytic activity">
    <reaction evidence="8">
        <text>(6S)-5,6,7,8-tetrahydrofolate + NADP(+) = 7,8-dihydrofolate + NADPH + H(+)</text>
        <dbReference type="Rhea" id="RHEA:15009"/>
        <dbReference type="ChEBI" id="CHEBI:15378"/>
        <dbReference type="ChEBI" id="CHEBI:57451"/>
        <dbReference type="ChEBI" id="CHEBI:57453"/>
        <dbReference type="ChEBI" id="CHEBI:57783"/>
        <dbReference type="ChEBI" id="CHEBI:58349"/>
        <dbReference type="EC" id="1.5.1.3"/>
    </reaction>
</comment>
<evidence type="ECO:0000313" key="12">
    <source>
        <dbReference type="Proteomes" id="UP001500454"/>
    </source>
</evidence>
<comment type="similarity">
    <text evidence="2 8 9">Belongs to the dihydrofolate reductase family.</text>
</comment>
<evidence type="ECO:0000256" key="9">
    <source>
        <dbReference type="RuleBase" id="RU004474"/>
    </source>
</evidence>
<evidence type="ECO:0000256" key="3">
    <source>
        <dbReference type="ARBA" id="ARBA00012856"/>
    </source>
</evidence>
<comment type="caution">
    <text evidence="11">The sequence shown here is derived from an EMBL/GenBank/DDBJ whole genome shotgun (WGS) entry which is preliminary data.</text>
</comment>
<dbReference type="PROSITE" id="PS51330">
    <property type="entry name" value="DHFR_2"/>
    <property type="match status" value="1"/>
</dbReference>
<dbReference type="SUPFAM" id="SSF53597">
    <property type="entry name" value="Dihydrofolate reductase-like"/>
    <property type="match status" value="1"/>
</dbReference>
<dbReference type="PROSITE" id="PS00075">
    <property type="entry name" value="DHFR_1"/>
    <property type="match status" value="1"/>
</dbReference>
<dbReference type="EMBL" id="BAABHA010000008">
    <property type="protein sequence ID" value="GAA4384071.1"/>
    <property type="molecule type" value="Genomic_DNA"/>
</dbReference>
<comment type="function">
    <text evidence="7 8">Key enzyme in folate metabolism. Catalyzes an essential reaction for de novo glycine and purine synthesis, and for DNA precursor synthesis.</text>
</comment>
<dbReference type="InterPro" id="IPR017925">
    <property type="entry name" value="DHFR_CS"/>
</dbReference>
<dbReference type="PIRSF" id="PIRSF000194">
    <property type="entry name" value="DHFR"/>
    <property type="match status" value="1"/>
</dbReference>
<evidence type="ECO:0000256" key="2">
    <source>
        <dbReference type="ARBA" id="ARBA00009539"/>
    </source>
</evidence>
<evidence type="ECO:0000256" key="7">
    <source>
        <dbReference type="ARBA" id="ARBA00025067"/>
    </source>
</evidence>
<comment type="pathway">
    <text evidence="1 8">Cofactor biosynthesis; tetrahydrofolate biosynthesis; 5,6,7,8-tetrahydrofolate from 7,8-dihydrofolate: step 1/1.</text>
</comment>